<accession>A0A6V7WBP7</accession>
<reference evidence="1 2" key="1">
    <citation type="submission" date="2020-08" db="EMBL/GenBank/DDBJ databases">
        <authorList>
            <person name="Koutsovoulos G."/>
            <person name="Danchin GJ E."/>
        </authorList>
    </citation>
    <scope>NUCLEOTIDE SEQUENCE [LARGE SCALE GENOMIC DNA]</scope>
</reference>
<comment type="caution">
    <text evidence="1">The sequence shown here is derived from an EMBL/GenBank/DDBJ whole genome shotgun (WGS) entry which is preliminary data.</text>
</comment>
<sequence>MLCPVNFILPYEIRLCDIVATFKSEYKKLVEKNFEKKIKKYSPMDCLHADDEKMKKIFLEFQEEIWEANFIVFSKYFIYEKGESFQQFLRSFSGNKNQVNERMEMVFGSLRFFILHEKLPEYFGKLGTYIHINI</sequence>
<protein>
    <submittedName>
        <fullName evidence="1">Uncharacterized protein</fullName>
    </submittedName>
</protein>
<dbReference type="Proteomes" id="UP000580250">
    <property type="component" value="Unassembled WGS sequence"/>
</dbReference>
<gene>
    <name evidence="1" type="ORF">MENT_LOCUS36725</name>
</gene>
<name>A0A6V7WBP7_MELEN</name>
<evidence type="ECO:0000313" key="2">
    <source>
        <dbReference type="Proteomes" id="UP000580250"/>
    </source>
</evidence>
<dbReference type="AlphaFoldDB" id="A0A6V7WBP7"/>
<proteinExistence type="predicted"/>
<evidence type="ECO:0000313" key="1">
    <source>
        <dbReference type="EMBL" id="CAD2184378.1"/>
    </source>
</evidence>
<organism evidence="1 2">
    <name type="scientific">Meloidogyne enterolobii</name>
    <name type="common">Root-knot nematode worm</name>
    <name type="synonym">Meloidogyne mayaguensis</name>
    <dbReference type="NCBI Taxonomy" id="390850"/>
    <lineage>
        <taxon>Eukaryota</taxon>
        <taxon>Metazoa</taxon>
        <taxon>Ecdysozoa</taxon>
        <taxon>Nematoda</taxon>
        <taxon>Chromadorea</taxon>
        <taxon>Rhabditida</taxon>
        <taxon>Tylenchina</taxon>
        <taxon>Tylenchomorpha</taxon>
        <taxon>Tylenchoidea</taxon>
        <taxon>Meloidogynidae</taxon>
        <taxon>Meloidogyninae</taxon>
        <taxon>Meloidogyne</taxon>
    </lineage>
</organism>
<dbReference type="EMBL" id="CAJEWN010000499">
    <property type="protein sequence ID" value="CAD2184378.1"/>
    <property type="molecule type" value="Genomic_DNA"/>
</dbReference>